<evidence type="ECO:0000313" key="4">
    <source>
        <dbReference type="EMBL" id="EFC42931.1"/>
    </source>
</evidence>
<proteinExistence type="inferred from homology"/>
<evidence type="ECO:0000256" key="1">
    <source>
        <dbReference type="ARBA" id="ARBA00009381"/>
    </source>
</evidence>
<dbReference type="FunFam" id="1.10.246.130:FF:000001">
    <property type="entry name" value="Gamma-glutamyltransferase 5 isoform 1"/>
    <property type="match status" value="1"/>
</dbReference>
<dbReference type="SUPFAM" id="SSF56235">
    <property type="entry name" value="N-terminal nucleophile aminohydrolases (Ntn hydrolases)"/>
    <property type="match status" value="1"/>
</dbReference>
<dbReference type="PANTHER" id="PTHR11686">
    <property type="entry name" value="GAMMA GLUTAMYL TRANSPEPTIDASE"/>
    <property type="match status" value="1"/>
</dbReference>
<dbReference type="GO" id="GO:0006751">
    <property type="term" value="P:glutathione catabolic process"/>
    <property type="evidence" value="ECO:0007669"/>
    <property type="project" value="InterPro"/>
</dbReference>
<feature type="binding site" evidence="3">
    <location>
        <begin position="378"/>
        <end position="379"/>
    </location>
    <ligand>
        <name>L-glutamate</name>
        <dbReference type="ChEBI" id="CHEBI:29985"/>
    </ligand>
</feature>
<dbReference type="InterPro" id="IPR029055">
    <property type="entry name" value="Ntn_hydrolases_N"/>
</dbReference>
<dbReference type="eggNOG" id="KOG2410">
    <property type="taxonomic scope" value="Eukaryota"/>
</dbReference>
<dbReference type="RefSeq" id="XP_002675675.1">
    <property type="nucleotide sequence ID" value="XM_002675629.1"/>
</dbReference>
<dbReference type="InParanoid" id="D2VJF0"/>
<dbReference type="AlphaFoldDB" id="D2VJF0"/>
<dbReference type="InterPro" id="IPR000101">
    <property type="entry name" value="GGT_peptidase"/>
</dbReference>
<dbReference type="VEuPathDB" id="AmoebaDB:NAEGRDRAFT_55817"/>
<evidence type="ECO:0000256" key="2">
    <source>
        <dbReference type="PIRSR" id="PIRSR600101-1"/>
    </source>
</evidence>
<evidence type="ECO:0000256" key="3">
    <source>
        <dbReference type="PIRSR" id="PIRSR600101-2"/>
    </source>
</evidence>
<keyword evidence="5" id="KW-1185">Reference proteome</keyword>
<dbReference type="Proteomes" id="UP000006671">
    <property type="component" value="Unassembled WGS sequence"/>
</dbReference>
<dbReference type="OMA" id="ICGMGPP"/>
<feature type="binding site" evidence="3">
    <location>
        <position position="349"/>
    </location>
    <ligand>
        <name>L-glutamate</name>
        <dbReference type="ChEBI" id="CHEBI:29985"/>
    </ligand>
</feature>
<dbReference type="PRINTS" id="PR01210">
    <property type="entry name" value="GGTRANSPTASE"/>
</dbReference>
<reference evidence="4 5" key="1">
    <citation type="journal article" date="2010" name="Cell">
        <title>The genome of Naegleria gruberi illuminates early eukaryotic versatility.</title>
        <authorList>
            <person name="Fritz-Laylin L.K."/>
            <person name="Prochnik S.E."/>
            <person name="Ginger M.L."/>
            <person name="Dacks J.B."/>
            <person name="Carpenter M.L."/>
            <person name="Field M.C."/>
            <person name="Kuo A."/>
            <person name="Paredez A."/>
            <person name="Chapman J."/>
            <person name="Pham J."/>
            <person name="Shu S."/>
            <person name="Neupane R."/>
            <person name="Cipriano M."/>
            <person name="Mancuso J."/>
            <person name="Tu H."/>
            <person name="Salamov A."/>
            <person name="Lindquist E."/>
            <person name="Shapiro H."/>
            <person name="Lucas S."/>
            <person name="Grigoriev I.V."/>
            <person name="Cande W.Z."/>
            <person name="Fulton C."/>
            <person name="Rokhsar D.S."/>
            <person name="Dawson S.C."/>
        </authorList>
    </citation>
    <scope>NUCLEOTIDE SEQUENCE [LARGE SCALE GENOMIC DNA]</scope>
    <source>
        <strain evidence="4 5">NEG-M</strain>
    </source>
</reference>
<dbReference type="GO" id="GO:0005886">
    <property type="term" value="C:plasma membrane"/>
    <property type="evidence" value="ECO:0007669"/>
    <property type="project" value="TreeGrafter"/>
</dbReference>
<feature type="binding site" evidence="3">
    <location>
        <begin position="325"/>
        <end position="327"/>
    </location>
    <ligand>
        <name>L-glutamate</name>
        <dbReference type="ChEBI" id="CHEBI:29985"/>
    </ligand>
</feature>
<dbReference type="InterPro" id="IPR043138">
    <property type="entry name" value="GGT_lsub"/>
</dbReference>
<feature type="binding site" evidence="3">
    <location>
        <position position="402"/>
    </location>
    <ligand>
        <name>L-glutamate</name>
        <dbReference type="ChEBI" id="CHEBI:29985"/>
    </ligand>
</feature>
<comment type="similarity">
    <text evidence="1">Belongs to the gamma-glutamyltransferase family.</text>
</comment>
<dbReference type="InterPro" id="IPR043137">
    <property type="entry name" value="GGT_ssub_C"/>
</dbReference>
<protein>
    <submittedName>
        <fullName evidence="4">Gamma-glutamyltranspeptidase</fullName>
    </submittedName>
</protein>
<dbReference type="Gene3D" id="3.60.20.40">
    <property type="match status" value="1"/>
</dbReference>
<organism evidence="5">
    <name type="scientific">Naegleria gruberi</name>
    <name type="common">Amoeba</name>
    <dbReference type="NCBI Taxonomy" id="5762"/>
    <lineage>
        <taxon>Eukaryota</taxon>
        <taxon>Discoba</taxon>
        <taxon>Heterolobosea</taxon>
        <taxon>Tetramitia</taxon>
        <taxon>Eutetramitia</taxon>
        <taxon>Vahlkampfiidae</taxon>
        <taxon>Naegleria</taxon>
    </lineage>
</organism>
<gene>
    <name evidence="4" type="ORF">NAEGRDRAFT_55817</name>
</gene>
<dbReference type="Pfam" id="PF01019">
    <property type="entry name" value="G_glu_transpept"/>
    <property type="match status" value="1"/>
</dbReference>
<name>D2VJF0_NAEGR</name>
<dbReference type="EMBL" id="GG738876">
    <property type="protein sequence ID" value="EFC42931.1"/>
    <property type="molecule type" value="Genomic_DNA"/>
</dbReference>
<dbReference type="KEGG" id="ngr:NAEGRDRAFT_55817"/>
<accession>D2VJF0</accession>
<dbReference type="GeneID" id="8852078"/>
<dbReference type="GO" id="GO:0036374">
    <property type="term" value="F:glutathione hydrolase activity"/>
    <property type="evidence" value="ECO:0007669"/>
    <property type="project" value="InterPro"/>
</dbReference>
<feature type="active site" description="Nucleophile" evidence="2">
    <location>
        <position position="307"/>
    </location>
</feature>
<evidence type="ECO:0000313" key="5">
    <source>
        <dbReference type="Proteomes" id="UP000006671"/>
    </source>
</evidence>
<dbReference type="Gene3D" id="1.10.246.130">
    <property type="match status" value="1"/>
</dbReference>
<dbReference type="STRING" id="5762.D2VJF0"/>
<sequence length="507" mass="55442">MGLKVIKEKKGNAVDAAIVVALCLGVTRPFASGIGGGGFITIFMNETKTVDFINSRETAPSAASQDMYENNYDESVFGGKSIAVYGEIRGLHTAHKLYGKLPWKELFTDVINIARNGWIVEPLLARTDLANTLEKIASDGPNILYEGPIAQKIVEEIQQQGGIITLDDLKNYQPERPFYDENPIISQKDMTLELNDFKVILPPPPSAGPVIKFILSILNNFKIGDNSPMGLNYHYILEALKFGFGHRSNLGDVNFLPKENVTKYIINQLLSDSYASSIASERVSPSRTFPWSHYYSDNYAPVKDKGTSHFSVIDEDGNSVAMTTTVNHNFGSKVASASTGIVFNNQMNDFTVDLHKPNQFGLPPSAANVIAPGKRPLSSMSPAIFLDKSGNRVKYIIGASGGPTIISAIIEVFYSIEKFKVQPNLAVALPRLHAQPGSDVVKMEEGFNRQVITALQEKGHTFEPVQILPDGHTIGCCQVIQVSSTENDQNLFLPGTDPRKLGSPACF</sequence>
<dbReference type="OrthoDB" id="1081007at2759"/>
<dbReference type="PANTHER" id="PTHR11686:SF9">
    <property type="entry name" value="RE13973P"/>
    <property type="match status" value="1"/>
</dbReference>
<dbReference type="InterPro" id="IPR055262">
    <property type="entry name" value="GGT_CS"/>
</dbReference>
<feature type="binding site" evidence="3">
    <location>
        <position position="56"/>
    </location>
    <ligand>
        <name>L-glutamate</name>
        <dbReference type="ChEBI" id="CHEBI:29985"/>
    </ligand>
</feature>
<dbReference type="PROSITE" id="PS00462">
    <property type="entry name" value="G_GLU_TRANSPEPTIDASE"/>
    <property type="match status" value="1"/>
</dbReference>